<feature type="domain" description="Bromodomain associated" evidence="6">
    <location>
        <begin position="146"/>
        <end position="225"/>
    </location>
</feature>
<keyword evidence="2" id="KW-0805">Transcription regulation</keyword>
<dbReference type="Proteomes" id="UP000515154">
    <property type="component" value="Linkage group LG29"/>
</dbReference>
<keyword evidence="3" id="KW-0804">Transcription</keyword>
<dbReference type="RefSeq" id="XP_029653056.1">
    <property type="nucleotide sequence ID" value="XM_029797196.2"/>
</dbReference>
<dbReference type="GO" id="GO:0005634">
    <property type="term" value="C:nucleus"/>
    <property type="evidence" value="ECO:0007669"/>
    <property type="project" value="UniProtKB-SubCell"/>
</dbReference>
<feature type="compositionally biased region" description="Low complexity" evidence="5">
    <location>
        <begin position="355"/>
        <end position="366"/>
    </location>
</feature>
<feature type="compositionally biased region" description="Basic and acidic residues" evidence="5">
    <location>
        <begin position="454"/>
        <end position="465"/>
    </location>
</feature>
<protein>
    <submittedName>
        <fullName evidence="8">STAGA complex 65 subunit gamma isoform X2</fullName>
    </submittedName>
</protein>
<reference evidence="8" key="1">
    <citation type="submission" date="2025-08" db="UniProtKB">
        <authorList>
            <consortium name="RefSeq"/>
        </authorList>
    </citation>
    <scope>IDENTIFICATION</scope>
</reference>
<dbReference type="Pfam" id="PF07524">
    <property type="entry name" value="Bromo_TP"/>
    <property type="match status" value="1"/>
</dbReference>
<feature type="compositionally biased region" description="Gly residues" evidence="5">
    <location>
        <begin position="367"/>
        <end position="389"/>
    </location>
</feature>
<evidence type="ECO:0000256" key="5">
    <source>
        <dbReference type="SAM" id="MobiDB-lite"/>
    </source>
</evidence>
<dbReference type="InterPro" id="IPR006565">
    <property type="entry name" value="BTP"/>
</dbReference>
<dbReference type="InterPro" id="IPR009072">
    <property type="entry name" value="Histone-fold"/>
</dbReference>
<dbReference type="KEGG" id="osn:115226189"/>
<evidence type="ECO:0000256" key="4">
    <source>
        <dbReference type="ARBA" id="ARBA00023242"/>
    </source>
</evidence>
<evidence type="ECO:0000256" key="2">
    <source>
        <dbReference type="ARBA" id="ARBA00023015"/>
    </source>
</evidence>
<dbReference type="SMART" id="SM00576">
    <property type="entry name" value="BTP"/>
    <property type="match status" value="1"/>
</dbReference>
<name>A0A6P7TW88_9MOLL</name>
<dbReference type="GO" id="GO:0003713">
    <property type="term" value="F:transcription coactivator activity"/>
    <property type="evidence" value="ECO:0007669"/>
    <property type="project" value="TreeGrafter"/>
</dbReference>
<sequence length="511" mass="55948">MTSHWGDMPAVGDTDSAFAKMERDQLTKRRPMEIQGPRLYQTFSKQYSTSTKPAPQEKFQIDPLTLHTIRLLQHIRKMKNLIQQVTVQHENAKPDAELTFPPALPVPEYSGPDSKPKVTKPFSHMPYTRESDFVRGIGEEPPIIDSVACRKLLRRSVSAICAHIGFENSKESCLELMTDIVQEYYSRIMKHMRSAVDNQLLHEQIGFPDVVEQVFHECGVGSVTELHDFYQNRVLRYHDNMLQQSQQLVSEYEKLKQSGGPKPAETFTLIRIRDEPSSDIQFPELEEKDDVVDTEHLLHLKDLTAYEITVEQEPVTGLTTDIDSKIASNIKSENDVRLPYLDVEDGTGNGGNLMTSAGGVPSSASGASGGSVGPGSGGPGGTVGGGGVGSSNTKDGCSQPQSGVTPTGGDCLSEANGSNLSMSDILPPLINARSNKTRKLSNYMDNEETVNLPRESKRQKLHDDSIADSSASTPPPPPLIPMRTPKSKKAKSKSGQSFSRQSAAAAKKSDK</sequence>
<dbReference type="PANTHER" id="PTHR28598:SF1">
    <property type="entry name" value="STAGA COMPLEX 65 SUBUNIT GAMMA"/>
    <property type="match status" value="1"/>
</dbReference>
<evidence type="ECO:0000256" key="1">
    <source>
        <dbReference type="ARBA" id="ARBA00004123"/>
    </source>
</evidence>
<gene>
    <name evidence="8" type="primary">LOC115226189</name>
</gene>
<comment type="subcellular location">
    <subcellularLocation>
        <location evidence="1">Nucleus</location>
    </subcellularLocation>
</comment>
<feature type="region of interest" description="Disordered" evidence="5">
    <location>
        <begin position="349"/>
        <end position="425"/>
    </location>
</feature>
<organism evidence="7 8">
    <name type="scientific">Octopus sinensis</name>
    <name type="common">East Asian common octopus</name>
    <dbReference type="NCBI Taxonomy" id="2607531"/>
    <lineage>
        <taxon>Eukaryota</taxon>
        <taxon>Metazoa</taxon>
        <taxon>Spiralia</taxon>
        <taxon>Lophotrochozoa</taxon>
        <taxon>Mollusca</taxon>
        <taxon>Cephalopoda</taxon>
        <taxon>Coleoidea</taxon>
        <taxon>Octopodiformes</taxon>
        <taxon>Octopoda</taxon>
        <taxon>Incirrata</taxon>
        <taxon>Octopodidae</taxon>
        <taxon>Octopus</taxon>
    </lineage>
</organism>
<evidence type="ECO:0000259" key="6">
    <source>
        <dbReference type="SMART" id="SM00576"/>
    </source>
</evidence>
<dbReference type="PANTHER" id="PTHR28598">
    <property type="entry name" value="STAGA COMPLEX 65 SUBUNIT GAMMA"/>
    <property type="match status" value="1"/>
</dbReference>
<proteinExistence type="predicted"/>
<accession>A0A6P7TW88</accession>
<dbReference type="InterPro" id="IPR039460">
    <property type="entry name" value="SUPT7L/Spt7"/>
</dbReference>
<dbReference type="CDD" id="cd06847">
    <property type="entry name" value="HFD_SUPT7L"/>
    <property type="match status" value="1"/>
</dbReference>
<evidence type="ECO:0000313" key="8">
    <source>
        <dbReference type="RefSeq" id="XP_029653056.1"/>
    </source>
</evidence>
<dbReference type="GO" id="GO:0046982">
    <property type="term" value="F:protein heterodimerization activity"/>
    <property type="evidence" value="ECO:0007669"/>
    <property type="project" value="InterPro"/>
</dbReference>
<dbReference type="Gene3D" id="1.10.20.10">
    <property type="entry name" value="Histone, subunit A"/>
    <property type="match status" value="1"/>
</dbReference>
<feature type="compositionally biased region" description="Polar residues" evidence="5">
    <location>
        <begin position="392"/>
        <end position="405"/>
    </location>
</feature>
<feature type="region of interest" description="Disordered" evidence="5">
    <location>
        <begin position="437"/>
        <end position="511"/>
    </location>
</feature>
<keyword evidence="7" id="KW-1185">Reference proteome</keyword>
<dbReference type="GO" id="GO:0000124">
    <property type="term" value="C:SAGA complex"/>
    <property type="evidence" value="ECO:0007669"/>
    <property type="project" value="InterPro"/>
</dbReference>
<evidence type="ECO:0000313" key="7">
    <source>
        <dbReference type="Proteomes" id="UP000515154"/>
    </source>
</evidence>
<keyword evidence="4" id="KW-0539">Nucleus</keyword>
<evidence type="ECO:0000256" key="3">
    <source>
        <dbReference type="ARBA" id="ARBA00023163"/>
    </source>
</evidence>
<dbReference type="AlphaFoldDB" id="A0A6P7TW88"/>